<dbReference type="InterPro" id="IPR035965">
    <property type="entry name" value="PAS-like_dom_sf"/>
</dbReference>
<dbReference type="EC" id="2.7.7.65" evidence="1"/>
<dbReference type="PANTHER" id="PTHR45138:SF9">
    <property type="entry name" value="DIGUANYLATE CYCLASE DGCM-RELATED"/>
    <property type="match status" value="1"/>
</dbReference>
<dbReference type="PROSITE" id="PS50887">
    <property type="entry name" value="GGDEF"/>
    <property type="match status" value="1"/>
</dbReference>
<dbReference type="Proteomes" id="UP000325785">
    <property type="component" value="Chromosome"/>
</dbReference>
<dbReference type="InterPro" id="IPR000160">
    <property type="entry name" value="GGDEF_dom"/>
</dbReference>
<dbReference type="SMART" id="SM00267">
    <property type="entry name" value="GGDEF"/>
    <property type="match status" value="1"/>
</dbReference>
<organism evidence="4 5">
    <name type="scientific">Roseovarius indicus</name>
    <dbReference type="NCBI Taxonomy" id="540747"/>
    <lineage>
        <taxon>Bacteria</taxon>
        <taxon>Pseudomonadati</taxon>
        <taxon>Pseudomonadota</taxon>
        <taxon>Alphaproteobacteria</taxon>
        <taxon>Rhodobacterales</taxon>
        <taxon>Roseobacteraceae</taxon>
        <taxon>Roseovarius</taxon>
    </lineage>
</organism>
<reference evidence="4 5" key="1">
    <citation type="submission" date="2018-08" db="EMBL/GenBank/DDBJ databases">
        <title>Genetic Globetrotter - A new plasmid hitch-hiking vast phylogenetic and geographic distances.</title>
        <authorList>
            <person name="Vollmers J."/>
            <person name="Petersen J."/>
        </authorList>
    </citation>
    <scope>NUCLEOTIDE SEQUENCE [LARGE SCALE GENOMIC DNA]</scope>
    <source>
        <strain evidence="4 5">DSM 26383</strain>
    </source>
</reference>
<dbReference type="SUPFAM" id="SSF55073">
    <property type="entry name" value="Nucleotide cyclase"/>
    <property type="match status" value="1"/>
</dbReference>
<dbReference type="GO" id="GO:0016787">
    <property type="term" value="F:hydrolase activity"/>
    <property type="evidence" value="ECO:0007669"/>
    <property type="project" value="UniProtKB-KW"/>
</dbReference>
<dbReference type="InterPro" id="IPR050469">
    <property type="entry name" value="Diguanylate_Cyclase"/>
</dbReference>
<dbReference type="SUPFAM" id="SSF55785">
    <property type="entry name" value="PYP-like sensor domain (PAS domain)"/>
    <property type="match status" value="1"/>
</dbReference>
<dbReference type="KEGG" id="rid:RIdsm_04798"/>
<dbReference type="Gene3D" id="3.30.70.270">
    <property type="match status" value="1"/>
</dbReference>
<evidence type="ECO:0000313" key="4">
    <source>
        <dbReference type="EMBL" id="QEW28957.1"/>
    </source>
</evidence>
<dbReference type="InterPro" id="IPR029787">
    <property type="entry name" value="Nucleotide_cyclase"/>
</dbReference>
<comment type="catalytic activity">
    <reaction evidence="2">
        <text>2 GTP = 3',3'-c-di-GMP + 2 diphosphate</text>
        <dbReference type="Rhea" id="RHEA:24898"/>
        <dbReference type="ChEBI" id="CHEBI:33019"/>
        <dbReference type="ChEBI" id="CHEBI:37565"/>
        <dbReference type="ChEBI" id="CHEBI:58805"/>
        <dbReference type="EC" id="2.7.7.65"/>
    </reaction>
</comment>
<proteinExistence type="predicted"/>
<dbReference type="PANTHER" id="PTHR45138">
    <property type="entry name" value="REGULATORY COMPONENTS OF SENSORY TRANSDUCTION SYSTEM"/>
    <property type="match status" value="1"/>
</dbReference>
<evidence type="ECO:0000259" key="3">
    <source>
        <dbReference type="PROSITE" id="PS50887"/>
    </source>
</evidence>
<dbReference type="NCBIfam" id="TIGR00254">
    <property type="entry name" value="GGDEF"/>
    <property type="match status" value="1"/>
</dbReference>
<dbReference type="GO" id="GO:0052621">
    <property type="term" value="F:diguanylate cyclase activity"/>
    <property type="evidence" value="ECO:0007669"/>
    <property type="project" value="UniProtKB-EC"/>
</dbReference>
<keyword evidence="4" id="KW-0378">Hydrolase</keyword>
<evidence type="ECO:0000313" key="5">
    <source>
        <dbReference type="Proteomes" id="UP000325785"/>
    </source>
</evidence>
<name>A0A5P3AHZ0_9RHOB</name>
<protein>
    <recommendedName>
        <fullName evidence="1">diguanylate cyclase</fullName>
        <ecNumber evidence="1">2.7.7.65</ecNumber>
    </recommendedName>
</protein>
<evidence type="ECO:0000256" key="2">
    <source>
        <dbReference type="ARBA" id="ARBA00034247"/>
    </source>
</evidence>
<evidence type="ECO:0000256" key="1">
    <source>
        <dbReference type="ARBA" id="ARBA00012528"/>
    </source>
</evidence>
<feature type="domain" description="GGDEF" evidence="3">
    <location>
        <begin position="176"/>
        <end position="314"/>
    </location>
</feature>
<dbReference type="CDD" id="cd01949">
    <property type="entry name" value="GGDEF"/>
    <property type="match status" value="1"/>
</dbReference>
<accession>A0A5P3AHZ0</accession>
<gene>
    <name evidence="4" type="primary">gmr_2</name>
    <name evidence="4" type="ORF">RIdsm_04798</name>
</gene>
<sequence>MLAGIRTVVSALKNPAIVIDLSGRIHCANAEAIALTGDAEGASLLDIVVSQEEQLLTRLARMARSSASSYVRLTFPNGPPTIFNGAMLRGDDGRNNGLILLVADNASALIGKFLNLKSHSRRIRQQMDHSHRRQRALRQEAAQLKRLSETDPLTGLLNVRAFEEKVRRALADRPGRPGALIFLDLNEFKHVNDAHGHEAGDKVLKHVAHALSFPPHSWVATARIGGDEFALWMPGTEAAAVPEVLAGLQARVSVPYALIGRSGELTEIRMTAAAGAACCPDDATGYAALKRVADRRMYANKADNRPAPTRQPVK</sequence>
<dbReference type="EMBL" id="CP031598">
    <property type="protein sequence ID" value="QEW28957.1"/>
    <property type="molecule type" value="Genomic_DNA"/>
</dbReference>
<dbReference type="AlphaFoldDB" id="A0A5P3AHZ0"/>
<dbReference type="InterPro" id="IPR043128">
    <property type="entry name" value="Rev_trsase/Diguanyl_cyclase"/>
</dbReference>
<dbReference type="Pfam" id="PF00990">
    <property type="entry name" value="GGDEF"/>
    <property type="match status" value="1"/>
</dbReference>